<dbReference type="SUPFAM" id="SSF51735">
    <property type="entry name" value="NAD(P)-binding Rossmann-fold domains"/>
    <property type="match status" value="1"/>
</dbReference>
<evidence type="ECO:0000256" key="3">
    <source>
        <dbReference type="RuleBase" id="RU000363"/>
    </source>
</evidence>
<dbReference type="PRINTS" id="PR00081">
    <property type="entry name" value="GDHRDH"/>
</dbReference>
<dbReference type="Proteomes" id="UP000186684">
    <property type="component" value="Unassembled WGS sequence"/>
</dbReference>
<dbReference type="PANTHER" id="PTHR44196:SF1">
    <property type="entry name" value="DEHYDROGENASE_REDUCTASE SDR FAMILY MEMBER 7B"/>
    <property type="match status" value="1"/>
</dbReference>
<comment type="similarity">
    <text evidence="1 3">Belongs to the short-chain dehydrogenases/reductases (SDR) family.</text>
</comment>
<dbReference type="STRING" id="633194.SAMN05421759_101273"/>
<dbReference type="GO" id="GO:0016491">
    <property type="term" value="F:oxidoreductase activity"/>
    <property type="evidence" value="ECO:0007669"/>
    <property type="project" value="UniProtKB-KW"/>
</dbReference>
<accession>A0A1N7JWG9</accession>
<dbReference type="PRINTS" id="PR00080">
    <property type="entry name" value="SDRFAMILY"/>
</dbReference>
<protein>
    <submittedName>
        <fullName evidence="4">Short-chain dehydrogenase</fullName>
    </submittedName>
</protein>
<dbReference type="AlphaFoldDB" id="A0A1N7JWG9"/>
<keyword evidence="5" id="KW-1185">Reference proteome</keyword>
<evidence type="ECO:0000256" key="1">
    <source>
        <dbReference type="ARBA" id="ARBA00006484"/>
    </source>
</evidence>
<name>A0A1N7JWG9_9RHOB</name>
<dbReference type="GO" id="GO:0016020">
    <property type="term" value="C:membrane"/>
    <property type="evidence" value="ECO:0007669"/>
    <property type="project" value="TreeGrafter"/>
</dbReference>
<dbReference type="InterPro" id="IPR002347">
    <property type="entry name" value="SDR_fam"/>
</dbReference>
<keyword evidence="2" id="KW-0560">Oxidoreductase</keyword>
<evidence type="ECO:0000313" key="5">
    <source>
        <dbReference type="Proteomes" id="UP000186684"/>
    </source>
</evidence>
<reference evidence="5" key="1">
    <citation type="submission" date="2017-01" db="EMBL/GenBank/DDBJ databases">
        <authorList>
            <person name="Varghese N."/>
            <person name="Submissions S."/>
        </authorList>
    </citation>
    <scope>NUCLEOTIDE SEQUENCE [LARGE SCALE GENOMIC DNA]</scope>
    <source>
        <strain evidence="5">DSM 29430</strain>
    </source>
</reference>
<evidence type="ECO:0000313" key="4">
    <source>
        <dbReference type="EMBL" id="SIS53586.1"/>
    </source>
</evidence>
<evidence type="ECO:0000256" key="2">
    <source>
        <dbReference type="ARBA" id="ARBA00023002"/>
    </source>
</evidence>
<proteinExistence type="inferred from homology"/>
<dbReference type="EMBL" id="FTOQ01000001">
    <property type="protein sequence ID" value="SIS53586.1"/>
    <property type="molecule type" value="Genomic_DNA"/>
</dbReference>
<sequence>MSRITPDEGRIVVTGGGSGLGRALARRFAEQGFAVTVIGRRLDALEDSAAGHPGIAPLPLDIADAEAVAEAFAALAAEGPIAALVNNAAIYPVADFLTGSPRTLMGAVAVNLGGTVACSHAALQDMALRGRGRIVNVATFADRAPLPGSAAYSVSKGAQRIFTRALIVETGDRLPGIVISDWIPGALRTDMGLPDGIPPETAARWGAALTLSADRSLMGVTFERDREVPEPVSLKRRLWNVVTRRTPRTRRITDDGVV</sequence>
<dbReference type="Pfam" id="PF00106">
    <property type="entry name" value="adh_short"/>
    <property type="match status" value="1"/>
</dbReference>
<dbReference type="PANTHER" id="PTHR44196">
    <property type="entry name" value="DEHYDROGENASE/REDUCTASE SDR FAMILY MEMBER 7B"/>
    <property type="match status" value="1"/>
</dbReference>
<gene>
    <name evidence="4" type="ORF">SAMN05421759_101273</name>
</gene>
<dbReference type="RefSeq" id="WP_076444232.1">
    <property type="nucleotide sequence ID" value="NZ_FTOQ01000001.1"/>
</dbReference>
<organism evidence="4 5">
    <name type="scientific">Roseivivax lentus</name>
    <dbReference type="NCBI Taxonomy" id="633194"/>
    <lineage>
        <taxon>Bacteria</taxon>
        <taxon>Pseudomonadati</taxon>
        <taxon>Pseudomonadota</taxon>
        <taxon>Alphaproteobacteria</taxon>
        <taxon>Rhodobacterales</taxon>
        <taxon>Roseobacteraceae</taxon>
        <taxon>Roseivivax</taxon>
    </lineage>
</organism>
<dbReference type="OrthoDB" id="8280747at2"/>
<dbReference type="CDD" id="cd05233">
    <property type="entry name" value="SDR_c"/>
    <property type="match status" value="1"/>
</dbReference>
<dbReference type="Gene3D" id="3.40.50.720">
    <property type="entry name" value="NAD(P)-binding Rossmann-like Domain"/>
    <property type="match status" value="1"/>
</dbReference>
<dbReference type="InterPro" id="IPR036291">
    <property type="entry name" value="NAD(P)-bd_dom_sf"/>
</dbReference>